<dbReference type="EMBL" id="KV429049">
    <property type="protein sequence ID" value="KZT70873.1"/>
    <property type="molecule type" value="Genomic_DNA"/>
</dbReference>
<keyword evidence="3" id="KW-1185">Reference proteome</keyword>
<evidence type="ECO:0000313" key="2">
    <source>
        <dbReference type="EMBL" id="KZT70873.1"/>
    </source>
</evidence>
<proteinExistence type="predicted"/>
<dbReference type="Proteomes" id="UP000076727">
    <property type="component" value="Unassembled WGS sequence"/>
</dbReference>
<dbReference type="OrthoDB" id="2802795at2759"/>
<organism evidence="2 3">
    <name type="scientific">Daedalea quercina L-15889</name>
    <dbReference type="NCBI Taxonomy" id="1314783"/>
    <lineage>
        <taxon>Eukaryota</taxon>
        <taxon>Fungi</taxon>
        <taxon>Dikarya</taxon>
        <taxon>Basidiomycota</taxon>
        <taxon>Agaricomycotina</taxon>
        <taxon>Agaricomycetes</taxon>
        <taxon>Polyporales</taxon>
        <taxon>Fomitopsis</taxon>
    </lineage>
</organism>
<name>A0A165RKI4_9APHY</name>
<feature type="compositionally biased region" description="Pro residues" evidence="1">
    <location>
        <begin position="8"/>
        <end position="23"/>
    </location>
</feature>
<sequence length="66" mass="7636">MKSCLKCPTPPFEPEPPAPPTPVERPWRPQLQKSVSFCEDDHLEEVFEVDDWDRSPAPVTPRLSYE</sequence>
<gene>
    <name evidence="2" type="ORF">DAEQUDRAFT_725038</name>
</gene>
<reference evidence="2 3" key="1">
    <citation type="journal article" date="2016" name="Mol. Biol. Evol.">
        <title>Comparative Genomics of Early-Diverging Mushroom-Forming Fungi Provides Insights into the Origins of Lignocellulose Decay Capabilities.</title>
        <authorList>
            <person name="Nagy L.G."/>
            <person name="Riley R."/>
            <person name="Tritt A."/>
            <person name="Adam C."/>
            <person name="Daum C."/>
            <person name="Floudas D."/>
            <person name="Sun H."/>
            <person name="Yadav J.S."/>
            <person name="Pangilinan J."/>
            <person name="Larsson K.H."/>
            <person name="Matsuura K."/>
            <person name="Barry K."/>
            <person name="Labutti K."/>
            <person name="Kuo R."/>
            <person name="Ohm R.A."/>
            <person name="Bhattacharya S.S."/>
            <person name="Shirouzu T."/>
            <person name="Yoshinaga Y."/>
            <person name="Martin F.M."/>
            <person name="Grigoriev I.V."/>
            <person name="Hibbett D.S."/>
        </authorList>
    </citation>
    <scope>NUCLEOTIDE SEQUENCE [LARGE SCALE GENOMIC DNA]</scope>
    <source>
        <strain evidence="2 3">L-15889</strain>
    </source>
</reference>
<feature type="region of interest" description="Disordered" evidence="1">
    <location>
        <begin position="1"/>
        <end position="29"/>
    </location>
</feature>
<dbReference type="AlphaFoldDB" id="A0A165RKI4"/>
<evidence type="ECO:0000256" key="1">
    <source>
        <dbReference type="SAM" id="MobiDB-lite"/>
    </source>
</evidence>
<accession>A0A165RKI4</accession>
<evidence type="ECO:0000313" key="3">
    <source>
        <dbReference type="Proteomes" id="UP000076727"/>
    </source>
</evidence>
<protein>
    <submittedName>
        <fullName evidence="2">Uncharacterized protein</fullName>
    </submittedName>
</protein>